<dbReference type="AlphaFoldDB" id="A0A0A9E715"/>
<accession>A0A0A9E715</accession>
<proteinExistence type="predicted"/>
<evidence type="ECO:0000313" key="1">
    <source>
        <dbReference type="EMBL" id="JAD95876.1"/>
    </source>
</evidence>
<sequence length="36" mass="4080">MAGYNLNMAAPLDGFDANTYRPRSIWLIIPRSILDL</sequence>
<protein>
    <submittedName>
        <fullName evidence="1">Uncharacterized protein</fullName>
    </submittedName>
</protein>
<name>A0A0A9E715_ARUDO</name>
<dbReference type="EMBL" id="GBRH01202019">
    <property type="protein sequence ID" value="JAD95876.1"/>
    <property type="molecule type" value="Transcribed_RNA"/>
</dbReference>
<reference evidence="1" key="1">
    <citation type="submission" date="2014-09" db="EMBL/GenBank/DDBJ databases">
        <authorList>
            <person name="Magalhaes I.L.F."/>
            <person name="Oliveira U."/>
            <person name="Santos F.R."/>
            <person name="Vidigal T.H.D.A."/>
            <person name="Brescovit A.D."/>
            <person name="Santos A.J."/>
        </authorList>
    </citation>
    <scope>NUCLEOTIDE SEQUENCE</scope>
    <source>
        <tissue evidence="1">Shoot tissue taken approximately 20 cm above the soil surface</tissue>
    </source>
</reference>
<reference evidence="1" key="2">
    <citation type="journal article" date="2015" name="Data Brief">
        <title>Shoot transcriptome of the giant reed, Arundo donax.</title>
        <authorList>
            <person name="Barrero R.A."/>
            <person name="Guerrero F.D."/>
            <person name="Moolhuijzen P."/>
            <person name="Goolsby J.A."/>
            <person name="Tidwell J."/>
            <person name="Bellgard S.E."/>
            <person name="Bellgard M.I."/>
        </authorList>
    </citation>
    <scope>NUCLEOTIDE SEQUENCE</scope>
    <source>
        <tissue evidence="1">Shoot tissue taken approximately 20 cm above the soil surface</tissue>
    </source>
</reference>
<organism evidence="1">
    <name type="scientific">Arundo donax</name>
    <name type="common">Giant reed</name>
    <name type="synonym">Donax arundinaceus</name>
    <dbReference type="NCBI Taxonomy" id="35708"/>
    <lineage>
        <taxon>Eukaryota</taxon>
        <taxon>Viridiplantae</taxon>
        <taxon>Streptophyta</taxon>
        <taxon>Embryophyta</taxon>
        <taxon>Tracheophyta</taxon>
        <taxon>Spermatophyta</taxon>
        <taxon>Magnoliopsida</taxon>
        <taxon>Liliopsida</taxon>
        <taxon>Poales</taxon>
        <taxon>Poaceae</taxon>
        <taxon>PACMAD clade</taxon>
        <taxon>Arundinoideae</taxon>
        <taxon>Arundineae</taxon>
        <taxon>Arundo</taxon>
    </lineage>
</organism>